<dbReference type="RefSeq" id="WP_036134104.1">
    <property type="nucleotide sequence ID" value="NZ_ANIE01000009.1"/>
</dbReference>
<accession>A0A072MYX7</accession>
<dbReference type="PANTHER" id="PTHR32114:SF2">
    <property type="entry name" value="ABC TRANSPORTER ABCH.3"/>
    <property type="match status" value="1"/>
</dbReference>
<protein>
    <submittedName>
        <fullName evidence="3">DNA sulfur modification protein DndD</fullName>
    </submittedName>
</protein>
<dbReference type="AlphaFoldDB" id="A0A072MYX7"/>
<dbReference type="EMBL" id="ANIE01000009">
    <property type="protein sequence ID" value="KEF30177.1"/>
    <property type="molecule type" value="Genomic_DNA"/>
</dbReference>
<dbReference type="SUPFAM" id="SSF52540">
    <property type="entry name" value="P-loop containing nucleoside triphosphate hydrolases"/>
    <property type="match status" value="1"/>
</dbReference>
<dbReference type="GO" id="GO:0006302">
    <property type="term" value="P:double-strand break repair"/>
    <property type="evidence" value="ECO:0007669"/>
    <property type="project" value="InterPro"/>
</dbReference>
<keyword evidence="1" id="KW-0175">Coiled coil</keyword>
<evidence type="ECO:0000313" key="4">
    <source>
        <dbReference type="Proteomes" id="UP000035057"/>
    </source>
</evidence>
<dbReference type="InterPro" id="IPR038729">
    <property type="entry name" value="Rad50/SbcC_AAA"/>
</dbReference>
<proteinExistence type="predicted"/>
<feature type="coiled-coil region" evidence="1">
    <location>
        <begin position="430"/>
        <end position="457"/>
    </location>
</feature>
<dbReference type="NCBIfam" id="TIGR03185">
    <property type="entry name" value="DNA_S_dndD"/>
    <property type="match status" value="1"/>
</dbReference>
<dbReference type="STRING" id="1137280.D777_03353"/>
<evidence type="ECO:0000313" key="3">
    <source>
        <dbReference type="EMBL" id="KEF30177.1"/>
    </source>
</evidence>
<reference evidence="3 4" key="1">
    <citation type="submission" date="2012-12" db="EMBL/GenBank/DDBJ databases">
        <title>Genome assembly of Marinobacter sp. AK21.</title>
        <authorList>
            <person name="Khatri I."/>
            <person name="Kumar R."/>
            <person name="Vaidya B."/>
            <person name="Subramanian S."/>
            <person name="Pinnaka A."/>
        </authorList>
    </citation>
    <scope>NUCLEOTIDE SEQUENCE [LARGE SCALE GENOMIC DNA]</scope>
    <source>
        <strain evidence="3 4">AK21</strain>
    </source>
</reference>
<organism evidence="3 4">
    <name type="scientific">Marinobacter nitratireducens</name>
    <dbReference type="NCBI Taxonomy" id="1137280"/>
    <lineage>
        <taxon>Bacteria</taxon>
        <taxon>Pseudomonadati</taxon>
        <taxon>Pseudomonadota</taxon>
        <taxon>Gammaproteobacteria</taxon>
        <taxon>Pseudomonadales</taxon>
        <taxon>Marinobacteraceae</taxon>
        <taxon>Marinobacter</taxon>
    </lineage>
</organism>
<dbReference type="InterPro" id="IPR027417">
    <property type="entry name" value="P-loop_NTPase"/>
</dbReference>
<keyword evidence="4" id="KW-1185">Reference proteome</keyword>
<dbReference type="InterPro" id="IPR017599">
    <property type="entry name" value="DNA_S_DndD"/>
</dbReference>
<dbReference type="PATRIC" id="fig|1137280.3.peg.3171"/>
<comment type="caution">
    <text evidence="3">The sequence shown here is derived from an EMBL/GenBank/DDBJ whole genome shotgun (WGS) entry which is preliminary data.</text>
</comment>
<dbReference type="PANTHER" id="PTHR32114">
    <property type="entry name" value="ABC TRANSPORTER ABCH.3"/>
    <property type="match status" value="1"/>
</dbReference>
<gene>
    <name evidence="3" type="ORF">D777_03353</name>
</gene>
<sequence>MLIKELTLTDFRVYEGKNSFNLTPEKRAGKTCPIILFGGLNGAGKTSILLGVRLALYGRLCLGSAVSQKRYDEFLLDAIHHSRETGRSANSSSVELKFTYAKLGTESQYHVKREWERKGKGVKETLTVLENDTPIKGLSYEQAQNFLNELIPAGVSDLFFFDGEKIAQLADDSGGIALEQSIKKLLGLDVVERLSGDLTVLNRNLAKRSSAQEMQSQIDAEQSKLTHCRKQAEIVRQEISTILAQRAELQDRANRLQKDIDDRGGHFSTSRAQLEARLSQLQSERDNLISDINGLISDAAPIALAEDFCRRTKEQIEQDLQLQGLLQEHRIHNEYRTHLEDALDSKLAPDSLAIVLAEMDKLGNSHQDLESQTLVHDLTPSQAGKIYSAFEDASKQRQDVIKLFDALECIEAELDEIGASLARAPDDSLIASDFENLQQLQQKLGRLDAEIESARAKGRDAANEAVEIARRLDRLYETAAKLSDQKRVIDYVNNANGLLADYVDQTATAKVRDLEVQFTECFAKLARKEDMDLQIRINPKTFHVELLTGNGRTIAKDELSAGEKQIFAIAVLEALAKTSGRQLPMIVDTPLGRLDSEHRTKLIEGYFPIASHQMIVLSTDTEVDESFYADLAPDISRAYKLEYNSKAGATRIREGYFWHQKEAS</sequence>
<dbReference type="GO" id="GO:0016887">
    <property type="term" value="F:ATP hydrolysis activity"/>
    <property type="evidence" value="ECO:0007669"/>
    <property type="project" value="InterPro"/>
</dbReference>
<feature type="domain" description="Rad50/SbcC-type AAA" evidence="2">
    <location>
        <begin position="6"/>
        <end position="232"/>
    </location>
</feature>
<dbReference type="Gene3D" id="3.40.50.300">
    <property type="entry name" value="P-loop containing nucleotide triphosphate hydrolases"/>
    <property type="match status" value="2"/>
</dbReference>
<dbReference type="OrthoDB" id="9795626at2"/>
<feature type="coiled-coil region" evidence="1">
    <location>
        <begin position="211"/>
        <end position="298"/>
    </location>
</feature>
<dbReference type="Gene3D" id="1.10.287.1490">
    <property type="match status" value="1"/>
</dbReference>
<dbReference type="Pfam" id="PF13476">
    <property type="entry name" value="AAA_23"/>
    <property type="match status" value="1"/>
</dbReference>
<name>A0A072MYX7_9GAMM</name>
<dbReference type="Proteomes" id="UP000035057">
    <property type="component" value="Unassembled WGS sequence"/>
</dbReference>
<evidence type="ECO:0000256" key="1">
    <source>
        <dbReference type="SAM" id="Coils"/>
    </source>
</evidence>
<evidence type="ECO:0000259" key="2">
    <source>
        <dbReference type="Pfam" id="PF13476"/>
    </source>
</evidence>